<evidence type="ECO:0000313" key="1">
    <source>
        <dbReference type="EMBL" id="MFB9734806.1"/>
    </source>
</evidence>
<keyword evidence="2" id="KW-1185">Reference proteome</keyword>
<dbReference type="Proteomes" id="UP001589703">
    <property type="component" value="Unassembled WGS sequence"/>
</dbReference>
<gene>
    <name evidence="1" type="ORF">ACFFRO_06585</name>
</gene>
<comment type="caution">
    <text evidence="1">The sequence shown here is derived from an EMBL/GenBank/DDBJ whole genome shotgun (WGS) entry which is preliminary data.</text>
</comment>
<accession>A0ABV5VAF6</accession>
<reference evidence="1 2" key="1">
    <citation type="submission" date="2024-09" db="EMBL/GenBank/DDBJ databases">
        <authorList>
            <person name="Sun Q."/>
            <person name="Mori K."/>
        </authorList>
    </citation>
    <scope>NUCLEOTIDE SEQUENCE [LARGE SCALE GENOMIC DNA]</scope>
    <source>
        <strain evidence="1 2">JCM 10918</strain>
    </source>
</reference>
<sequence length="82" mass="9016">MKEHRPLAHRLGGSRTGRLVVRKAVPAAARWRGEARHRTGWGGRVYRGADGWSYGPSYGWFRAQAAGCDDGSCATGPLQNRH</sequence>
<organism evidence="1 2">
    <name type="scientific">Streptomyces thermocoprophilus</name>
    <dbReference type="NCBI Taxonomy" id="78356"/>
    <lineage>
        <taxon>Bacteria</taxon>
        <taxon>Bacillati</taxon>
        <taxon>Actinomycetota</taxon>
        <taxon>Actinomycetes</taxon>
        <taxon>Kitasatosporales</taxon>
        <taxon>Streptomycetaceae</taxon>
        <taxon>Streptomyces</taxon>
    </lineage>
</organism>
<proteinExistence type="predicted"/>
<dbReference type="RefSeq" id="WP_385858265.1">
    <property type="nucleotide sequence ID" value="NZ_JBHMAR010000004.1"/>
</dbReference>
<evidence type="ECO:0000313" key="2">
    <source>
        <dbReference type="Proteomes" id="UP001589703"/>
    </source>
</evidence>
<dbReference type="EMBL" id="JBHMAR010000004">
    <property type="protein sequence ID" value="MFB9734806.1"/>
    <property type="molecule type" value="Genomic_DNA"/>
</dbReference>
<name>A0ABV5VAF6_9ACTN</name>
<protein>
    <submittedName>
        <fullName evidence="1">Uncharacterized protein</fullName>
    </submittedName>
</protein>